<accession>A0A1F2UM27</accession>
<dbReference type="Proteomes" id="UP000178086">
    <property type="component" value="Unassembled WGS sequence"/>
</dbReference>
<organism evidence="3 4">
    <name type="scientific">Candidatus Aquicultor primus</name>
    <dbReference type="NCBI Taxonomy" id="1797195"/>
    <lineage>
        <taxon>Bacteria</taxon>
        <taxon>Bacillati</taxon>
        <taxon>Actinomycetota</taxon>
        <taxon>Candidatus Aquicultoria</taxon>
        <taxon>Candidatus Aquicultorales</taxon>
        <taxon>Candidatus Aquicultoraceae</taxon>
        <taxon>Candidatus Aquicultor</taxon>
    </lineage>
</organism>
<protein>
    <recommendedName>
        <fullName evidence="2">Cupin type-2 domain-containing protein</fullName>
    </recommendedName>
</protein>
<reference evidence="3 4" key="1">
    <citation type="journal article" date="2016" name="Nat. Commun.">
        <title>Thousands of microbial genomes shed light on interconnected biogeochemical processes in an aquifer system.</title>
        <authorList>
            <person name="Anantharaman K."/>
            <person name="Brown C.T."/>
            <person name="Hug L.A."/>
            <person name="Sharon I."/>
            <person name="Castelle C.J."/>
            <person name="Probst A.J."/>
            <person name="Thomas B.C."/>
            <person name="Singh A."/>
            <person name="Wilkins M.J."/>
            <person name="Karaoz U."/>
            <person name="Brodie E.L."/>
            <person name="Williams K.H."/>
            <person name="Hubbard S.S."/>
            <person name="Banfield J.F."/>
        </authorList>
    </citation>
    <scope>NUCLEOTIDE SEQUENCE [LARGE SCALE GENOMIC DNA]</scope>
</reference>
<comment type="caution">
    <text evidence="3">The sequence shown here is derived from an EMBL/GenBank/DDBJ whole genome shotgun (WGS) entry which is preliminary data.</text>
</comment>
<keyword evidence="1" id="KW-0479">Metal-binding</keyword>
<evidence type="ECO:0000313" key="3">
    <source>
        <dbReference type="EMBL" id="OFW34051.1"/>
    </source>
</evidence>
<dbReference type="PANTHER" id="PTHR35848:SF6">
    <property type="entry name" value="CUPIN TYPE-2 DOMAIN-CONTAINING PROTEIN"/>
    <property type="match status" value="1"/>
</dbReference>
<gene>
    <name evidence="3" type="ORF">A2074_01805</name>
</gene>
<dbReference type="PANTHER" id="PTHR35848">
    <property type="entry name" value="OXALATE-BINDING PROTEIN"/>
    <property type="match status" value="1"/>
</dbReference>
<dbReference type="CDD" id="cd02222">
    <property type="entry name" value="cupin_TM1459-like"/>
    <property type="match status" value="1"/>
</dbReference>
<dbReference type="AlphaFoldDB" id="A0A1F2UM27"/>
<dbReference type="EMBL" id="MELI01000054">
    <property type="protein sequence ID" value="OFW34051.1"/>
    <property type="molecule type" value="Genomic_DNA"/>
</dbReference>
<dbReference type="Gene3D" id="2.60.120.10">
    <property type="entry name" value="Jelly Rolls"/>
    <property type="match status" value="1"/>
</dbReference>
<evidence type="ECO:0000256" key="1">
    <source>
        <dbReference type="ARBA" id="ARBA00022723"/>
    </source>
</evidence>
<name>A0A1F2UM27_9ACTN</name>
<dbReference type="GO" id="GO:0046872">
    <property type="term" value="F:metal ion binding"/>
    <property type="evidence" value="ECO:0007669"/>
    <property type="project" value="UniProtKB-KW"/>
</dbReference>
<feature type="domain" description="Cupin type-2" evidence="2">
    <location>
        <begin position="41"/>
        <end position="108"/>
    </location>
</feature>
<dbReference type="InterPro" id="IPR051610">
    <property type="entry name" value="GPI/OXD"/>
</dbReference>
<dbReference type="Pfam" id="PF07883">
    <property type="entry name" value="Cupin_2"/>
    <property type="match status" value="1"/>
</dbReference>
<proteinExistence type="predicted"/>
<sequence length="117" mass="13115">MYKINYSQVKQVGVEEVGAKGVALRWVISEREGAENFALRVFTLEPGGFTPLHDHPWEHEVFILRGSGRVVEDGKDVPFEQGDVIFVPAGETHQFKNVDDAELEFICLIPIDKKGSC</sequence>
<dbReference type="InterPro" id="IPR011051">
    <property type="entry name" value="RmlC_Cupin_sf"/>
</dbReference>
<evidence type="ECO:0000313" key="4">
    <source>
        <dbReference type="Proteomes" id="UP000178086"/>
    </source>
</evidence>
<dbReference type="SUPFAM" id="SSF51182">
    <property type="entry name" value="RmlC-like cupins"/>
    <property type="match status" value="1"/>
</dbReference>
<evidence type="ECO:0000259" key="2">
    <source>
        <dbReference type="Pfam" id="PF07883"/>
    </source>
</evidence>
<dbReference type="InterPro" id="IPR013096">
    <property type="entry name" value="Cupin_2"/>
</dbReference>
<dbReference type="InterPro" id="IPR014710">
    <property type="entry name" value="RmlC-like_jellyroll"/>
</dbReference>